<dbReference type="EMBL" id="CM000769">
    <property type="protein sequence ID" value="OQU75877.1"/>
    <property type="molecule type" value="Genomic_DNA"/>
</dbReference>
<keyword evidence="2" id="KW-1185">Reference proteome</keyword>
<organism evidence="1 2">
    <name type="scientific">Sorghum bicolor</name>
    <name type="common">Sorghum</name>
    <name type="synonym">Sorghum vulgare</name>
    <dbReference type="NCBI Taxonomy" id="4558"/>
    <lineage>
        <taxon>Eukaryota</taxon>
        <taxon>Viridiplantae</taxon>
        <taxon>Streptophyta</taxon>
        <taxon>Embryophyta</taxon>
        <taxon>Tracheophyta</taxon>
        <taxon>Spermatophyta</taxon>
        <taxon>Magnoliopsida</taxon>
        <taxon>Liliopsida</taxon>
        <taxon>Poales</taxon>
        <taxon>Poaceae</taxon>
        <taxon>PACMAD clade</taxon>
        <taxon>Panicoideae</taxon>
        <taxon>Andropogonodae</taxon>
        <taxon>Andropogoneae</taxon>
        <taxon>Sorghinae</taxon>
        <taxon>Sorghum</taxon>
    </lineage>
</organism>
<proteinExistence type="predicted"/>
<sequence length="109" mass="12519">MGTRFIFVFPVASEHWASLSGFVIHSTVSEQCQERLWYRWLCRLVGTVRIRLCHPIVESTRGHPRSAIRLARAELSLVAPWHLGLRVLADLVVEVGVTRVSRPHCSRKY</sequence>
<evidence type="ECO:0000313" key="1">
    <source>
        <dbReference type="EMBL" id="OQU75877.1"/>
    </source>
</evidence>
<evidence type="ECO:0000313" key="2">
    <source>
        <dbReference type="Proteomes" id="UP000000768"/>
    </source>
</evidence>
<reference evidence="2" key="2">
    <citation type="journal article" date="2018" name="Plant J.">
        <title>The Sorghum bicolor reference genome: improved assembly, gene annotations, a transcriptome atlas, and signatures of genome organization.</title>
        <authorList>
            <person name="McCormick R.F."/>
            <person name="Truong S.K."/>
            <person name="Sreedasyam A."/>
            <person name="Jenkins J."/>
            <person name="Shu S."/>
            <person name="Sims D."/>
            <person name="Kennedy M."/>
            <person name="Amirebrahimi M."/>
            <person name="Weers B.D."/>
            <person name="McKinley B."/>
            <person name="Mattison A."/>
            <person name="Morishige D.T."/>
            <person name="Grimwood J."/>
            <person name="Schmutz J."/>
            <person name="Mullet J.E."/>
        </authorList>
    </citation>
    <scope>NUCLEOTIDE SEQUENCE [LARGE SCALE GENOMIC DNA]</scope>
    <source>
        <strain evidence="2">cv. BTx623</strain>
    </source>
</reference>
<name>A0A1W0VRG5_SORBI</name>
<accession>A0A1W0VRG5</accession>
<dbReference type="Proteomes" id="UP000000768">
    <property type="component" value="Chromosome 10"/>
</dbReference>
<protein>
    <submittedName>
        <fullName evidence="1">Uncharacterized protein</fullName>
    </submittedName>
</protein>
<gene>
    <name evidence="1" type="ORF">SORBI_3010G048966</name>
</gene>
<dbReference type="InParanoid" id="A0A1W0VRG5"/>
<dbReference type="Gramene" id="OQU75877">
    <property type="protein sequence ID" value="OQU75877"/>
    <property type="gene ID" value="SORBI_3010G048966"/>
</dbReference>
<reference evidence="1 2" key="1">
    <citation type="journal article" date="2009" name="Nature">
        <title>The Sorghum bicolor genome and the diversification of grasses.</title>
        <authorList>
            <person name="Paterson A.H."/>
            <person name="Bowers J.E."/>
            <person name="Bruggmann R."/>
            <person name="Dubchak I."/>
            <person name="Grimwood J."/>
            <person name="Gundlach H."/>
            <person name="Haberer G."/>
            <person name="Hellsten U."/>
            <person name="Mitros T."/>
            <person name="Poliakov A."/>
            <person name="Schmutz J."/>
            <person name="Spannagl M."/>
            <person name="Tang H."/>
            <person name="Wang X."/>
            <person name="Wicker T."/>
            <person name="Bharti A.K."/>
            <person name="Chapman J."/>
            <person name="Feltus F.A."/>
            <person name="Gowik U."/>
            <person name="Grigoriev I.V."/>
            <person name="Lyons E."/>
            <person name="Maher C.A."/>
            <person name="Martis M."/>
            <person name="Narechania A."/>
            <person name="Otillar R.P."/>
            <person name="Penning B.W."/>
            <person name="Salamov A.A."/>
            <person name="Wang Y."/>
            <person name="Zhang L."/>
            <person name="Carpita N.C."/>
            <person name="Freeling M."/>
            <person name="Gingle A.R."/>
            <person name="Hash C.T."/>
            <person name="Keller B."/>
            <person name="Klein P."/>
            <person name="Kresovich S."/>
            <person name="McCann M.C."/>
            <person name="Ming R."/>
            <person name="Peterson D.G."/>
            <person name="Mehboob-ur-Rahman"/>
            <person name="Ware D."/>
            <person name="Westhoff P."/>
            <person name="Mayer K.F."/>
            <person name="Messing J."/>
            <person name="Rokhsar D.S."/>
        </authorList>
    </citation>
    <scope>NUCLEOTIDE SEQUENCE [LARGE SCALE GENOMIC DNA]</scope>
    <source>
        <strain evidence="2">cv. BTx623</strain>
    </source>
</reference>
<dbReference type="AlphaFoldDB" id="A0A1W0VRG5"/>